<dbReference type="SUPFAM" id="SSF74650">
    <property type="entry name" value="Galactose mutarotase-like"/>
    <property type="match status" value="1"/>
</dbReference>
<dbReference type="RefSeq" id="WP_076351119.1">
    <property type="nucleotide sequence ID" value="NZ_CP019082.1"/>
</dbReference>
<dbReference type="OrthoDB" id="9795355at2"/>
<dbReference type="PANTHER" id="PTHR10091:SF45">
    <property type="entry name" value="ALDOSE 1-EPIMERASE"/>
    <property type="match status" value="1"/>
</dbReference>
<dbReference type="GO" id="GO:0004034">
    <property type="term" value="F:aldose 1-epimerase activity"/>
    <property type="evidence" value="ECO:0007669"/>
    <property type="project" value="UniProtKB-EC"/>
</dbReference>
<dbReference type="Pfam" id="PF01263">
    <property type="entry name" value="Aldose_epim"/>
    <property type="match status" value="1"/>
</dbReference>
<proteinExistence type="predicted"/>
<dbReference type="Gene3D" id="2.70.98.10">
    <property type="match status" value="1"/>
</dbReference>
<organism evidence="1 2">
    <name type="scientific">Paludisphaera borealis</name>
    <dbReference type="NCBI Taxonomy" id="1387353"/>
    <lineage>
        <taxon>Bacteria</taxon>
        <taxon>Pseudomonadati</taxon>
        <taxon>Planctomycetota</taxon>
        <taxon>Planctomycetia</taxon>
        <taxon>Isosphaerales</taxon>
        <taxon>Isosphaeraceae</taxon>
        <taxon>Paludisphaera</taxon>
    </lineage>
</organism>
<dbReference type="EMBL" id="CP019082">
    <property type="protein sequence ID" value="APW62243.1"/>
    <property type="molecule type" value="Genomic_DNA"/>
</dbReference>
<accession>A0A1U7CTP3</accession>
<dbReference type="AlphaFoldDB" id="A0A1U7CTP3"/>
<dbReference type="GO" id="GO:0030246">
    <property type="term" value="F:carbohydrate binding"/>
    <property type="evidence" value="ECO:0007669"/>
    <property type="project" value="InterPro"/>
</dbReference>
<name>A0A1U7CTP3_9BACT</name>
<reference evidence="2" key="1">
    <citation type="submission" date="2016-12" db="EMBL/GenBank/DDBJ databases">
        <title>Comparative genomics of four Isosphaeraceae planctomycetes: a common pool of plasmids and glycoside hydrolase genes.</title>
        <authorList>
            <person name="Ivanova A."/>
        </authorList>
    </citation>
    <scope>NUCLEOTIDE SEQUENCE [LARGE SCALE GENOMIC DNA]</scope>
    <source>
        <strain evidence="2">PX4</strain>
    </source>
</reference>
<evidence type="ECO:0000313" key="1">
    <source>
        <dbReference type="EMBL" id="APW62243.1"/>
    </source>
</evidence>
<dbReference type="PANTHER" id="PTHR10091">
    <property type="entry name" value="ALDOSE-1-EPIMERASE"/>
    <property type="match status" value="1"/>
</dbReference>
<dbReference type="EC" id="5.1.3.3" evidence="1"/>
<dbReference type="CDD" id="cd01081">
    <property type="entry name" value="Aldose_epim"/>
    <property type="match status" value="1"/>
</dbReference>
<dbReference type="STRING" id="1387353.BSF38_03779"/>
<dbReference type="InterPro" id="IPR008183">
    <property type="entry name" value="Aldose_1/G6P_1-epimerase"/>
</dbReference>
<dbReference type="InterPro" id="IPR014718">
    <property type="entry name" value="GH-type_carb-bd"/>
</dbReference>
<dbReference type="GO" id="GO:0033499">
    <property type="term" value="P:galactose catabolic process via UDP-galactose, Leloir pathway"/>
    <property type="evidence" value="ECO:0007669"/>
    <property type="project" value="TreeGrafter"/>
</dbReference>
<dbReference type="KEGG" id="pbor:BSF38_03779"/>
<dbReference type="InterPro" id="IPR011013">
    <property type="entry name" value="Gal_mutarotase_sf_dom"/>
</dbReference>
<evidence type="ECO:0000313" key="2">
    <source>
        <dbReference type="Proteomes" id="UP000186309"/>
    </source>
</evidence>
<sequence>MSFRISVERRGDRPVYSLYDDGVGSSASILPSYGFNLFDLRLPVAGEVRPVIVSADTFAEAPSGPGGNGVPILFPFPNRIRDGAFGFQGRTFDLAKNNGPNAIHGFVYDRAWEVVEHRATADEAFLVGRFQLSKHAPEVCDHWPADAVLQVRYGLSGRRVTMTTTISNPTAVDLPYGFGIHPYFRLPFAPGGDLGRTKIVIPASKSWTLKDFLPNGEVLPVDPRLDFREGKPIQGLKLDDVLTDLAYDGAEGVCRLVDLDKGGEFQLGFDRSFRELVVYTPPGKPDVISIEPYTQTTDAINLQARGVSAGLRVLGHGQSDVLTLTMQTKG</sequence>
<keyword evidence="1" id="KW-0413">Isomerase</keyword>
<gene>
    <name evidence="1" type="primary">galM</name>
    <name evidence="1" type="ORF">BSF38_03779</name>
</gene>
<dbReference type="Proteomes" id="UP000186309">
    <property type="component" value="Chromosome"/>
</dbReference>
<protein>
    <submittedName>
        <fullName evidence="1">Aldose 1-epimerase</fullName>
        <ecNumber evidence="1">5.1.3.3</ecNumber>
    </submittedName>
</protein>
<keyword evidence="2" id="KW-1185">Reference proteome</keyword>
<dbReference type="GO" id="GO:0006006">
    <property type="term" value="P:glucose metabolic process"/>
    <property type="evidence" value="ECO:0007669"/>
    <property type="project" value="TreeGrafter"/>
</dbReference>